<keyword evidence="2" id="KW-1133">Transmembrane helix</keyword>
<dbReference type="InterPro" id="IPR046529">
    <property type="entry name" value="DUF6594"/>
</dbReference>
<protein>
    <recommendedName>
        <fullName evidence="3">DUF6594 domain-containing protein</fullName>
    </recommendedName>
</protein>
<dbReference type="AlphaFoldDB" id="A0A7C8MSY5"/>
<evidence type="ECO:0000256" key="2">
    <source>
        <dbReference type="SAM" id="Phobius"/>
    </source>
</evidence>
<dbReference type="Pfam" id="PF20237">
    <property type="entry name" value="DUF6594"/>
    <property type="match status" value="1"/>
</dbReference>
<name>A0A7C8MSY5_9PEZI</name>
<feature type="transmembrane region" description="Helical" evidence="2">
    <location>
        <begin position="360"/>
        <end position="376"/>
    </location>
</feature>
<feature type="region of interest" description="Disordered" evidence="1">
    <location>
        <begin position="210"/>
        <end position="230"/>
    </location>
</feature>
<feature type="region of interest" description="Disordered" evidence="1">
    <location>
        <begin position="120"/>
        <end position="152"/>
    </location>
</feature>
<keyword evidence="2" id="KW-0812">Transmembrane</keyword>
<dbReference type="Proteomes" id="UP000481858">
    <property type="component" value="Unassembled WGS sequence"/>
</dbReference>
<gene>
    <name evidence="4" type="ORF">GQX73_g3857</name>
</gene>
<feature type="transmembrane region" description="Helical" evidence="2">
    <location>
        <begin position="411"/>
        <end position="429"/>
    </location>
</feature>
<reference evidence="4 5" key="1">
    <citation type="submission" date="2019-12" db="EMBL/GenBank/DDBJ databases">
        <title>Draft genome sequence of the ascomycete Xylaria multiplex DSM 110363.</title>
        <authorList>
            <person name="Buettner E."/>
            <person name="Kellner H."/>
        </authorList>
    </citation>
    <scope>NUCLEOTIDE SEQUENCE [LARGE SCALE GENOMIC DNA]</scope>
    <source>
        <strain evidence="4 5">DSM 110363</strain>
    </source>
</reference>
<feature type="compositionally biased region" description="Basic and acidic residues" evidence="1">
    <location>
        <begin position="1"/>
        <end position="16"/>
    </location>
</feature>
<feature type="transmembrane region" description="Helical" evidence="2">
    <location>
        <begin position="382"/>
        <end position="404"/>
    </location>
</feature>
<feature type="compositionally biased region" description="Basic and acidic residues" evidence="1">
    <location>
        <begin position="132"/>
        <end position="152"/>
    </location>
</feature>
<proteinExistence type="predicted"/>
<dbReference type="EMBL" id="WUBL01000032">
    <property type="protein sequence ID" value="KAF2969768.1"/>
    <property type="molecule type" value="Genomic_DNA"/>
</dbReference>
<keyword evidence="2" id="KW-0472">Membrane</keyword>
<evidence type="ECO:0000313" key="4">
    <source>
        <dbReference type="EMBL" id="KAF2969768.1"/>
    </source>
</evidence>
<feature type="compositionally biased region" description="Basic and acidic residues" evidence="1">
    <location>
        <begin position="212"/>
        <end position="229"/>
    </location>
</feature>
<accession>A0A7C8MSY5</accession>
<keyword evidence="5" id="KW-1185">Reference proteome</keyword>
<sequence length="431" mass="47989">MTSMRHSGEPDVEKGYIGKHSTVHPTTSQHIEQVDYGEFPIPVLASAYQRLSGQRAVGVKDDKTGVGASDAASTKSIASIACSESICRASINSRDHNATSPWVPKVIRTEVKLASSRAASPIRCSIESSNPPKEHRGPLDNDDRPPKAIRIREPTRTTTWRAKTEDTILAKFRDDPGVWAISHHKSNFIKNIQKAPTWNSTLSSTLSSLWKRGQDAKSGRKPEDWPRPDEENDLRVSLAELQRMRLRKLQCKLVKHVAHMKTTDTESKDWENDLETYIKAIQDYDYMTSRCKLPRDPFYVTGERYIDSYVLHSLLGDATKDIAGKPTPVSAPWEYTEQPIGGTRNDMTAKTESFEFRKRIAIAAVAGFFLIGPMWLMVLHNTLYTCLVSTTVSVTFFGLILAYSLDSPKEVMSGTAAYAAVLVVFVGLGNA</sequence>
<dbReference type="OrthoDB" id="3546297at2759"/>
<feature type="region of interest" description="Disordered" evidence="1">
    <location>
        <begin position="1"/>
        <end position="26"/>
    </location>
</feature>
<dbReference type="InParanoid" id="A0A7C8MSY5"/>
<feature type="domain" description="DUF6594" evidence="3">
    <location>
        <begin position="233"/>
        <end position="423"/>
    </location>
</feature>
<organism evidence="4 5">
    <name type="scientific">Xylaria multiplex</name>
    <dbReference type="NCBI Taxonomy" id="323545"/>
    <lineage>
        <taxon>Eukaryota</taxon>
        <taxon>Fungi</taxon>
        <taxon>Dikarya</taxon>
        <taxon>Ascomycota</taxon>
        <taxon>Pezizomycotina</taxon>
        <taxon>Sordariomycetes</taxon>
        <taxon>Xylariomycetidae</taxon>
        <taxon>Xylariales</taxon>
        <taxon>Xylariaceae</taxon>
        <taxon>Xylaria</taxon>
    </lineage>
</organism>
<comment type="caution">
    <text evidence="4">The sequence shown here is derived from an EMBL/GenBank/DDBJ whole genome shotgun (WGS) entry which is preliminary data.</text>
</comment>
<evidence type="ECO:0000256" key="1">
    <source>
        <dbReference type="SAM" id="MobiDB-lite"/>
    </source>
</evidence>
<evidence type="ECO:0000313" key="5">
    <source>
        <dbReference type="Proteomes" id="UP000481858"/>
    </source>
</evidence>
<evidence type="ECO:0000259" key="3">
    <source>
        <dbReference type="Pfam" id="PF20237"/>
    </source>
</evidence>